<dbReference type="SUPFAM" id="SSF55874">
    <property type="entry name" value="ATPase domain of HSP90 chaperone/DNA topoisomerase II/histidine kinase"/>
    <property type="match status" value="1"/>
</dbReference>
<organism evidence="3 4">
    <name type="scientific">Cohnella rhizosphaerae</name>
    <dbReference type="NCBI Taxonomy" id="1457232"/>
    <lineage>
        <taxon>Bacteria</taxon>
        <taxon>Bacillati</taxon>
        <taxon>Bacillota</taxon>
        <taxon>Bacilli</taxon>
        <taxon>Bacillales</taxon>
        <taxon>Paenibacillaceae</taxon>
        <taxon>Cohnella</taxon>
    </lineage>
</organism>
<reference evidence="3" key="1">
    <citation type="submission" date="2022-10" db="EMBL/GenBank/DDBJ databases">
        <title>Comparative genomic analysis of Cohnella hashimotonis sp. nov., isolated from the International Space Station.</title>
        <authorList>
            <person name="Simpson A."/>
            <person name="Venkateswaran K."/>
        </authorList>
    </citation>
    <scope>NUCLEOTIDE SEQUENCE</scope>
    <source>
        <strain evidence="3">DSM 28161</strain>
    </source>
</reference>
<sequence>MTALKKLAKYLGEYFKFITYNKSEFIPLSAELKHAQMYAAIQEIRFQNRISCRFELAGIVDSWEVPRLIVQPILENAFIHGLEYKETGGSIVVAVEAEDRQLNIRIKDNGIGIDPKQLERWQAGIALSSRKEDATKDGIHGLENVHKRLKLLYGSGSGICLANNELGGVTAMITIDRTGEGE</sequence>
<feature type="domain" description="Signal transduction histidine kinase internal region" evidence="2">
    <location>
        <begin position="5"/>
        <end position="50"/>
    </location>
</feature>
<dbReference type="GO" id="GO:0016020">
    <property type="term" value="C:membrane"/>
    <property type="evidence" value="ECO:0007669"/>
    <property type="project" value="InterPro"/>
</dbReference>
<dbReference type="Pfam" id="PF02518">
    <property type="entry name" value="HATPase_c"/>
    <property type="match status" value="1"/>
</dbReference>
<dbReference type="InterPro" id="IPR050640">
    <property type="entry name" value="Bact_2-comp_sensor_kinase"/>
</dbReference>
<keyword evidence="4" id="KW-1185">Reference proteome</keyword>
<accession>A0A9X4L3D4</accession>
<gene>
    <name evidence="3" type="ORF">OMP40_27930</name>
</gene>
<dbReference type="PANTHER" id="PTHR34220:SF7">
    <property type="entry name" value="SENSOR HISTIDINE KINASE YPDA"/>
    <property type="match status" value="1"/>
</dbReference>
<feature type="domain" description="Histidine kinase/HSP90-like ATPase" evidence="1">
    <location>
        <begin position="68"/>
        <end position="176"/>
    </location>
</feature>
<evidence type="ECO:0000259" key="1">
    <source>
        <dbReference type="Pfam" id="PF02518"/>
    </source>
</evidence>
<dbReference type="Pfam" id="PF06580">
    <property type="entry name" value="His_kinase"/>
    <property type="match status" value="1"/>
</dbReference>
<name>A0A9X4L3D4_9BACL</name>
<dbReference type="InterPro" id="IPR003594">
    <property type="entry name" value="HATPase_dom"/>
</dbReference>
<dbReference type="PANTHER" id="PTHR34220">
    <property type="entry name" value="SENSOR HISTIDINE KINASE YPDA"/>
    <property type="match status" value="1"/>
</dbReference>
<evidence type="ECO:0000313" key="3">
    <source>
        <dbReference type="EMBL" id="MDG0812722.1"/>
    </source>
</evidence>
<evidence type="ECO:0000259" key="2">
    <source>
        <dbReference type="Pfam" id="PF06580"/>
    </source>
</evidence>
<evidence type="ECO:0000313" key="4">
    <source>
        <dbReference type="Proteomes" id="UP001153404"/>
    </source>
</evidence>
<dbReference type="AlphaFoldDB" id="A0A9X4L3D4"/>
<protein>
    <submittedName>
        <fullName evidence="3">ATP-binding protein</fullName>
    </submittedName>
</protein>
<dbReference type="Proteomes" id="UP001153404">
    <property type="component" value="Unassembled WGS sequence"/>
</dbReference>
<dbReference type="RefSeq" id="WP_277536181.1">
    <property type="nucleotide sequence ID" value="NZ_JAPDIA010000008.1"/>
</dbReference>
<dbReference type="GO" id="GO:0005524">
    <property type="term" value="F:ATP binding"/>
    <property type="evidence" value="ECO:0007669"/>
    <property type="project" value="UniProtKB-KW"/>
</dbReference>
<dbReference type="InterPro" id="IPR010559">
    <property type="entry name" value="Sig_transdc_His_kin_internal"/>
</dbReference>
<dbReference type="GO" id="GO:0000155">
    <property type="term" value="F:phosphorelay sensor kinase activity"/>
    <property type="evidence" value="ECO:0007669"/>
    <property type="project" value="InterPro"/>
</dbReference>
<dbReference type="InterPro" id="IPR036890">
    <property type="entry name" value="HATPase_C_sf"/>
</dbReference>
<keyword evidence="3" id="KW-0067">ATP-binding</keyword>
<keyword evidence="3" id="KW-0547">Nucleotide-binding</keyword>
<proteinExistence type="predicted"/>
<comment type="caution">
    <text evidence="3">The sequence shown here is derived from an EMBL/GenBank/DDBJ whole genome shotgun (WGS) entry which is preliminary data.</text>
</comment>
<dbReference type="EMBL" id="JAPDIA010000008">
    <property type="protein sequence ID" value="MDG0812722.1"/>
    <property type="molecule type" value="Genomic_DNA"/>
</dbReference>
<dbReference type="Gene3D" id="3.30.565.10">
    <property type="entry name" value="Histidine kinase-like ATPase, C-terminal domain"/>
    <property type="match status" value="1"/>
</dbReference>